<comment type="caution">
    <text evidence="6">The sequence shown here is derived from an EMBL/GenBank/DDBJ whole genome shotgun (WGS) entry which is preliminary data.</text>
</comment>
<dbReference type="GO" id="GO:0010257">
    <property type="term" value="P:NADH dehydrogenase complex assembly"/>
    <property type="evidence" value="ECO:0007669"/>
    <property type="project" value="TreeGrafter"/>
</dbReference>
<evidence type="ECO:0000313" key="6">
    <source>
        <dbReference type="EMBL" id="KAJ3221616.1"/>
    </source>
</evidence>
<dbReference type="PANTHER" id="PTHR13194:SF18">
    <property type="entry name" value="COMPLEX I INTERMEDIATE-ASSOCIATED PROTEIN 30, MITOCHONDRIAL"/>
    <property type="match status" value="1"/>
</dbReference>
<comment type="similarity">
    <text evidence="2">Belongs to the CIA30 family.</text>
</comment>
<dbReference type="InterPro" id="IPR013857">
    <property type="entry name" value="NADH-UbQ_OxRdtase-assoc_prot30"/>
</dbReference>
<evidence type="ECO:0000259" key="5">
    <source>
        <dbReference type="Pfam" id="PF08547"/>
    </source>
</evidence>
<sequence>MSNLRFLTSYFQRSLNYVKDATMEAIRMDMSWKREMPLLSCNSIENLQEWVVGSDADIGGNSEAYWGLTKSKHGIFWGTLSQEIPKGSNIKHSGYAGFRSKERPITMFHRPRFDCERFRYLYMRLKGDNKQWFVNIQTDSLFPTYLYQHRLVFKTPGEWETIMIPFRDFVLTSEGFVQPRQIVMDRSKIRTFGFSVVRQDGDFCLEIDYLKAFNTPNTFGDRDILGAGEYIDEKGNICNIRERDGEEKFKRLYEFSQGENNQMEDINKKKKQIKVIDLESEFKKKIGAGIPFDKIYTGDENKDRLLKKGLPNELTSEIKNKGEDELEKLLQMVLNSKYLFPRYWESL</sequence>
<evidence type="ECO:0000256" key="4">
    <source>
        <dbReference type="ARBA" id="ARBA00023186"/>
    </source>
</evidence>
<dbReference type="InterPro" id="IPR008979">
    <property type="entry name" value="Galactose-bd-like_sf"/>
</dbReference>
<dbReference type="GO" id="GO:0006120">
    <property type="term" value="P:mitochondrial electron transport, NADH to ubiquinone"/>
    <property type="evidence" value="ECO:0007669"/>
    <property type="project" value="TreeGrafter"/>
</dbReference>
<feature type="domain" description="NADH:ubiquinone oxidoreductase intermediate-associated protein 30" evidence="5">
    <location>
        <begin position="44"/>
        <end position="207"/>
    </location>
</feature>
<dbReference type="Pfam" id="PF08547">
    <property type="entry name" value="CIA30"/>
    <property type="match status" value="1"/>
</dbReference>
<evidence type="ECO:0000256" key="1">
    <source>
        <dbReference type="ARBA" id="ARBA00004173"/>
    </source>
</evidence>
<dbReference type="GO" id="GO:0005739">
    <property type="term" value="C:mitochondrion"/>
    <property type="evidence" value="ECO:0007669"/>
    <property type="project" value="UniProtKB-SubCell"/>
</dbReference>
<keyword evidence="4" id="KW-0143">Chaperone</keyword>
<gene>
    <name evidence="6" type="ORF">HK099_003312</name>
</gene>
<proteinExistence type="inferred from homology"/>
<evidence type="ECO:0000256" key="3">
    <source>
        <dbReference type="ARBA" id="ARBA00023128"/>
    </source>
</evidence>
<keyword evidence="7" id="KW-1185">Reference proteome</keyword>
<dbReference type="PANTHER" id="PTHR13194">
    <property type="entry name" value="COMPLEX I INTERMEDIATE-ASSOCIATED PROTEIN 30"/>
    <property type="match status" value="1"/>
</dbReference>
<evidence type="ECO:0000313" key="7">
    <source>
        <dbReference type="Proteomes" id="UP001211065"/>
    </source>
</evidence>
<accession>A0AAD5U254</accession>
<reference evidence="6" key="1">
    <citation type="submission" date="2020-05" db="EMBL/GenBank/DDBJ databases">
        <title>Phylogenomic resolution of chytrid fungi.</title>
        <authorList>
            <person name="Stajich J.E."/>
            <person name="Amses K."/>
            <person name="Simmons R."/>
            <person name="Seto K."/>
            <person name="Myers J."/>
            <person name="Bonds A."/>
            <person name="Quandt C.A."/>
            <person name="Barry K."/>
            <person name="Liu P."/>
            <person name="Grigoriev I."/>
            <person name="Longcore J.E."/>
            <person name="James T.Y."/>
        </authorList>
    </citation>
    <scope>NUCLEOTIDE SEQUENCE</scope>
    <source>
        <strain evidence="6">JEL0476</strain>
    </source>
</reference>
<organism evidence="6 7">
    <name type="scientific">Clydaea vesicula</name>
    <dbReference type="NCBI Taxonomy" id="447962"/>
    <lineage>
        <taxon>Eukaryota</taxon>
        <taxon>Fungi</taxon>
        <taxon>Fungi incertae sedis</taxon>
        <taxon>Chytridiomycota</taxon>
        <taxon>Chytridiomycota incertae sedis</taxon>
        <taxon>Chytridiomycetes</taxon>
        <taxon>Lobulomycetales</taxon>
        <taxon>Lobulomycetaceae</taxon>
        <taxon>Clydaea</taxon>
    </lineage>
</organism>
<protein>
    <recommendedName>
        <fullName evidence="5">NADH:ubiquinone oxidoreductase intermediate-associated protein 30 domain-containing protein</fullName>
    </recommendedName>
</protein>
<comment type="subcellular location">
    <subcellularLocation>
        <location evidence="1">Mitochondrion</location>
    </subcellularLocation>
</comment>
<dbReference type="InterPro" id="IPR039131">
    <property type="entry name" value="NDUFAF1"/>
</dbReference>
<dbReference type="GO" id="GO:0051082">
    <property type="term" value="F:unfolded protein binding"/>
    <property type="evidence" value="ECO:0007669"/>
    <property type="project" value="TreeGrafter"/>
</dbReference>
<dbReference type="Proteomes" id="UP001211065">
    <property type="component" value="Unassembled WGS sequence"/>
</dbReference>
<name>A0AAD5U254_9FUNG</name>
<dbReference type="EMBL" id="JADGJW010000219">
    <property type="protein sequence ID" value="KAJ3221616.1"/>
    <property type="molecule type" value="Genomic_DNA"/>
</dbReference>
<keyword evidence="3" id="KW-0496">Mitochondrion</keyword>
<dbReference type="AlphaFoldDB" id="A0AAD5U254"/>
<dbReference type="SUPFAM" id="SSF49785">
    <property type="entry name" value="Galactose-binding domain-like"/>
    <property type="match status" value="1"/>
</dbReference>
<evidence type="ECO:0000256" key="2">
    <source>
        <dbReference type="ARBA" id="ARBA00007884"/>
    </source>
</evidence>